<feature type="region of interest" description="Disordered" evidence="1">
    <location>
        <begin position="51"/>
        <end position="103"/>
    </location>
</feature>
<keyword evidence="3" id="KW-1185">Reference proteome</keyword>
<feature type="compositionally biased region" description="Basic residues" evidence="1">
    <location>
        <begin position="82"/>
        <end position="91"/>
    </location>
</feature>
<comment type="caution">
    <text evidence="2">The sequence shown here is derived from an EMBL/GenBank/DDBJ whole genome shotgun (WGS) entry which is preliminary data.</text>
</comment>
<evidence type="ECO:0000313" key="3">
    <source>
        <dbReference type="Proteomes" id="UP001177670"/>
    </source>
</evidence>
<dbReference type="Proteomes" id="UP001177670">
    <property type="component" value="Unassembled WGS sequence"/>
</dbReference>
<accession>A0AA40KN03</accession>
<reference evidence="2" key="1">
    <citation type="submission" date="2021-10" db="EMBL/GenBank/DDBJ databases">
        <title>Melipona bicolor Genome sequencing and assembly.</title>
        <authorList>
            <person name="Araujo N.S."/>
            <person name="Arias M.C."/>
        </authorList>
    </citation>
    <scope>NUCLEOTIDE SEQUENCE</scope>
    <source>
        <strain evidence="2">USP_2M_L1-L4_2017</strain>
        <tissue evidence="2">Whole body</tissue>
    </source>
</reference>
<name>A0AA40KN03_9HYME</name>
<protein>
    <submittedName>
        <fullName evidence="2">Uncharacterized protein</fullName>
    </submittedName>
</protein>
<organism evidence="2 3">
    <name type="scientific">Melipona bicolor</name>
    <dbReference type="NCBI Taxonomy" id="60889"/>
    <lineage>
        <taxon>Eukaryota</taxon>
        <taxon>Metazoa</taxon>
        <taxon>Ecdysozoa</taxon>
        <taxon>Arthropoda</taxon>
        <taxon>Hexapoda</taxon>
        <taxon>Insecta</taxon>
        <taxon>Pterygota</taxon>
        <taxon>Neoptera</taxon>
        <taxon>Endopterygota</taxon>
        <taxon>Hymenoptera</taxon>
        <taxon>Apocrita</taxon>
        <taxon>Aculeata</taxon>
        <taxon>Apoidea</taxon>
        <taxon>Anthophila</taxon>
        <taxon>Apidae</taxon>
        <taxon>Melipona</taxon>
    </lineage>
</organism>
<dbReference type="EMBL" id="JAHYIQ010000014">
    <property type="protein sequence ID" value="KAK1126071.1"/>
    <property type="molecule type" value="Genomic_DNA"/>
</dbReference>
<evidence type="ECO:0000256" key="1">
    <source>
        <dbReference type="SAM" id="MobiDB-lite"/>
    </source>
</evidence>
<dbReference type="AlphaFoldDB" id="A0AA40KN03"/>
<feature type="compositionally biased region" description="Basic and acidic residues" evidence="1">
    <location>
        <begin position="51"/>
        <end position="81"/>
    </location>
</feature>
<evidence type="ECO:0000313" key="2">
    <source>
        <dbReference type="EMBL" id="KAK1126071.1"/>
    </source>
</evidence>
<proteinExistence type="predicted"/>
<sequence>MYLEVLRARFRCTLHRHLAASTDDDAPAVRSCAHSCPFFFLSHTRSLRCTLDKTADPNGGRARDREKGKQRERQWEKDRRCSSTRKPKRRKSEKDGRPEMQHACINSVRASTRSAEDCRLDAAAAAIAHG</sequence>
<gene>
    <name evidence="2" type="ORF">K0M31_004713</name>
</gene>